<dbReference type="Pfam" id="PF05553">
    <property type="entry name" value="DUF761"/>
    <property type="match status" value="1"/>
</dbReference>
<name>A0A834Z8A7_TETSI</name>
<accession>A0A834Z8A7</accession>
<comment type="caution">
    <text evidence="1">The sequence shown here is derived from an EMBL/GenBank/DDBJ whole genome shotgun (WGS) entry which is preliminary data.</text>
</comment>
<proteinExistence type="predicted"/>
<evidence type="ECO:0000313" key="2">
    <source>
        <dbReference type="Proteomes" id="UP000655225"/>
    </source>
</evidence>
<reference evidence="1 2" key="1">
    <citation type="submission" date="2020-04" db="EMBL/GenBank/DDBJ databases">
        <title>Plant Genome Project.</title>
        <authorList>
            <person name="Zhang R.-G."/>
        </authorList>
    </citation>
    <scope>NUCLEOTIDE SEQUENCE [LARGE SCALE GENOMIC DNA]</scope>
    <source>
        <strain evidence="1">YNK0</strain>
        <tissue evidence="1">Leaf</tissue>
    </source>
</reference>
<dbReference type="OrthoDB" id="1929803at2759"/>
<gene>
    <name evidence="1" type="ORF">HHK36_012320</name>
</gene>
<dbReference type="Proteomes" id="UP000655225">
    <property type="component" value="Unassembled WGS sequence"/>
</dbReference>
<dbReference type="EMBL" id="JABCRI010000008">
    <property type="protein sequence ID" value="KAF8401382.1"/>
    <property type="molecule type" value="Genomic_DNA"/>
</dbReference>
<keyword evidence="2" id="KW-1185">Reference proteome</keyword>
<dbReference type="AlphaFoldDB" id="A0A834Z8A7"/>
<protein>
    <submittedName>
        <fullName evidence="1">Uncharacterized protein</fullName>
    </submittedName>
</protein>
<organism evidence="1 2">
    <name type="scientific">Tetracentron sinense</name>
    <name type="common">Spur-leaf</name>
    <dbReference type="NCBI Taxonomy" id="13715"/>
    <lineage>
        <taxon>Eukaryota</taxon>
        <taxon>Viridiplantae</taxon>
        <taxon>Streptophyta</taxon>
        <taxon>Embryophyta</taxon>
        <taxon>Tracheophyta</taxon>
        <taxon>Spermatophyta</taxon>
        <taxon>Magnoliopsida</taxon>
        <taxon>Trochodendrales</taxon>
        <taxon>Trochodendraceae</taxon>
        <taxon>Tetracentron</taxon>
    </lineage>
</organism>
<sequence length="144" mass="17037">MHRPASMRFHMPQIPCVNRHVDFDFDFNGDDVSKDDGRRSFLRDDEREDYKIGAGGDDGHNYEMVPCEEEGIDLRAEDFITKFYEHMKLQRQISNLQYNEMLIRCRERPSDELVQSLNTMHKCVEHQKLHSGVILKFLCDTLKD</sequence>
<dbReference type="InterPro" id="IPR008480">
    <property type="entry name" value="DUF761_pln"/>
</dbReference>
<evidence type="ECO:0000313" key="1">
    <source>
        <dbReference type="EMBL" id="KAF8401382.1"/>
    </source>
</evidence>